<dbReference type="Pfam" id="PF16925">
    <property type="entry name" value="TetR_C_13"/>
    <property type="match status" value="1"/>
</dbReference>
<dbReference type="InterPro" id="IPR011075">
    <property type="entry name" value="TetR_C"/>
</dbReference>
<keyword evidence="3" id="KW-0804">Transcription</keyword>
<evidence type="ECO:0000313" key="6">
    <source>
        <dbReference type="EMBL" id="MDH0737130.1"/>
    </source>
</evidence>
<dbReference type="PANTHER" id="PTHR47506">
    <property type="entry name" value="TRANSCRIPTIONAL REGULATORY PROTEIN"/>
    <property type="match status" value="1"/>
</dbReference>
<dbReference type="InterPro" id="IPR036271">
    <property type="entry name" value="Tet_transcr_reg_TetR-rel_C_sf"/>
</dbReference>
<dbReference type="Proteomes" id="UP001161094">
    <property type="component" value="Unassembled WGS sequence"/>
</dbReference>
<keyword evidence="1" id="KW-0805">Transcription regulation</keyword>
<evidence type="ECO:0000259" key="5">
    <source>
        <dbReference type="PROSITE" id="PS50977"/>
    </source>
</evidence>
<feature type="DNA-binding region" description="H-T-H motif" evidence="4">
    <location>
        <begin position="45"/>
        <end position="64"/>
    </location>
</feature>
<evidence type="ECO:0000256" key="2">
    <source>
        <dbReference type="ARBA" id="ARBA00023125"/>
    </source>
</evidence>
<dbReference type="SUPFAM" id="SSF46689">
    <property type="entry name" value="Homeodomain-like"/>
    <property type="match status" value="1"/>
</dbReference>
<dbReference type="InterPro" id="IPR001647">
    <property type="entry name" value="HTH_TetR"/>
</dbReference>
<dbReference type="InterPro" id="IPR009057">
    <property type="entry name" value="Homeodomain-like_sf"/>
</dbReference>
<gene>
    <name evidence="6" type="ORF">N5D93_15065</name>
</gene>
<proteinExistence type="predicted"/>
<keyword evidence="2 4" id="KW-0238">DNA-binding</keyword>
<dbReference type="AlphaFoldDB" id="A0AA42LPI9"/>
<organism evidence="6 7">
    <name type="scientific">Achromobacter spanius</name>
    <dbReference type="NCBI Taxonomy" id="217203"/>
    <lineage>
        <taxon>Bacteria</taxon>
        <taxon>Pseudomonadati</taxon>
        <taxon>Pseudomonadota</taxon>
        <taxon>Betaproteobacteria</taxon>
        <taxon>Burkholderiales</taxon>
        <taxon>Alcaligenaceae</taxon>
        <taxon>Achromobacter</taxon>
    </lineage>
</organism>
<protein>
    <submittedName>
        <fullName evidence="6">TetR/AcrR family transcriptional regulator</fullName>
    </submittedName>
</protein>
<feature type="domain" description="HTH tetR-type" evidence="5">
    <location>
        <begin position="22"/>
        <end position="82"/>
    </location>
</feature>
<evidence type="ECO:0000256" key="3">
    <source>
        <dbReference type="ARBA" id="ARBA00023163"/>
    </source>
</evidence>
<accession>A0AA42LPI9</accession>
<dbReference type="GO" id="GO:0003677">
    <property type="term" value="F:DNA binding"/>
    <property type="evidence" value="ECO:0007669"/>
    <property type="project" value="UniProtKB-UniRule"/>
</dbReference>
<dbReference type="Pfam" id="PF00440">
    <property type="entry name" value="TetR_N"/>
    <property type="match status" value="1"/>
</dbReference>
<sequence>MTTTTPPRTGRRTRADASLFLVETRDLLIRVGMELLTERGFTSTGLDAILKRATVPKGSFYHYFKNKEDFGHHVMQAYDEYFRKKLDRWLLDGQTAPLQRLQNFVEDAKHGMARHGYTRGCLIGNFGQEVGALPEPYRACMNQILGAWESRIATCLAAAQERGDIAASADCQSLSSFFWIGWEGAVLRAKMMRKAEPMDVFLKGFLAGLPR</sequence>
<name>A0AA42LPI9_9BURK</name>
<comment type="caution">
    <text evidence="6">The sequence shown here is derived from an EMBL/GenBank/DDBJ whole genome shotgun (WGS) entry which is preliminary data.</text>
</comment>
<dbReference type="Gene3D" id="1.10.357.10">
    <property type="entry name" value="Tetracycline Repressor, domain 2"/>
    <property type="match status" value="1"/>
</dbReference>
<dbReference type="EMBL" id="JAOCDZ010000009">
    <property type="protein sequence ID" value="MDH0737130.1"/>
    <property type="molecule type" value="Genomic_DNA"/>
</dbReference>
<evidence type="ECO:0000313" key="7">
    <source>
        <dbReference type="Proteomes" id="UP001161094"/>
    </source>
</evidence>
<evidence type="ECO:0000256" key="1">
    <source>
        <dbReference type="ARBA" id="ARBA00023015"/>
    </source>
</evidence>
<dbReference type="RefSeq" id="WP_259245713.1">
    <property type="nucleotide sequence ID" value="NZ_CBFGSQ010000015.1"/>
</dbReference>
<evidence type="ECO:0000256" key="4">
    <source>
        <dbReference type="PROSITE-ProRule" id="PRU00335"/>
    </source>
</evidence>
<dbReference type="PANTHER" id="PTHR47506:SF6">
    <property type="entry name" value="HTH-TYPE TRANSCRIPTIONAL REPRESSOR NEMR"/>
    <property type="match status" value="1"/>
</dbReference>
<dbReference type="PRINTS" id="PR00455">
    <property type="entry name" value="HTHTETR"/>
</dbReference>
<dbReference type="SUPFAM" id="SSF48498">
    <property type="entry name" value="Tetracyclin repressor-like, C-terminal domain"/>
    <property type="match status" value="1"/>
</dbReference>
<reference evidence="6" key="1">
    <citation type="submission" date="2022-09" db="EMBL/GenBank/DDBJ databases">
        <title>Intensive care unit water sources are persistently colonized with multi-drug resistant bacteria and are the site of extensive horizontal gene transfer of antibiotic resistance genes.</title>
        <authorList>
            <person name="Diorio-Toth L."/>
        </authorList>
    </citation>
    <scope>NUCLEOTIDE SEQUENCE</scope>
    <source>
        <strain evidence="6">GD03843</strain>
    </source>
</reference>
<dbReference type="PROSITE" id="PS50977">
    <property type="entry name" value="HTH_TETR_2"/>
    <property type="match status" value="1"/>
</dbReference>